<proteinExistence type="predicted"/>
<dbReference type="AlphaFoldDB" id="A0A6N9V1Z7"/>
<sequence length="128" mass="13810">MARTVIRVHVLPTTNVMTGTPAVPKWKDQENGIRAVDFETGAPLCTLTLFVMEGERAEALKVTVPQTGLPNGLHPGRFVRPVDLFASPWARIFNDQLQEGVAYRCAALELVDAPAMPQETTGPEGAAA</sequence>
<gene>
    <name evidence="1" type="ORF">G3I39_06370</name>
</gene>
<reference evidence="1 2" key="1">
    <citation type="submission" date="2020-01" db="EMBL/GenBank/DDBJ databases">
        <title>Insect and environment-associated Actinomycetes.</title>
        <authorList>
            <person name="Currrie C."/>
            <person name="Chevrette M."/>
            <person name="Carlson C."/>
            <person name="Stubbendieck R."/>
            <person name="Wendt-Pienkowski E."/>
        </authorList>
    </citation>
    <scope>NUCLEOTIDE SEQUENCE [LARGE SCALE GENOMIC DNA]</scope>
    <source>
        <strain evidence="1 2">SID14438</strain>
    </source>
</reference>
<evidence type="ECO:0000313" key="1">
    <source>
        <dbReference type="EMBL" id="NEB66683.1"/>
    </source>
</evidence>
<protein>
    <recommendedName>
        <fullName evidence="3">Replication activator protein Pra</fullName>
    </recommendedName>
</protein>
<evidence type="ECO:0000313" key="2">
    <source>
        <dbReference type="Proteomes" id="UP000471648"/>
    </source>
</evidence>
<organism evidence="1 2">
    <name type="scientific">Streptomyces microflavus</name>
    <name type="common">Streptomyces lipmanii</name>
    <dbReference type="NCBI Taxonomy" id="1919"/>
    <lineage>
        <taxon>Bacteria</taxon>
        <taxon>Bacillati</taxon>
        <taxon>Actinomycetota</taxon>
        <taxon>Actinomycetes</taxon>
        <taxon>Kitasatosporales</taxon>
        <taxon>Streptomycetaceae</taxon>
        <taxon>Streptomyces</taxon>
    </lineage>
</organism>
<accession>A0A6N9V1Z7</accession>
<comment type="caution">
    <text evidence="1">The sequence shown here is derived from an EMBL/GenBank/DDBJ whole genome shotgun (WGS) entry which is preliminary data.</text>
</comment>
<name>A0A6N9V1Z7_STRMI</name>
<dbReference type="Proteomes" id="UP000471648">
    <property type="component" value="Unassembled WGS sequence"/>
</dbReference>
<evidence type="ECO:0008006" key="3">
    <source>
        <dbReference type="Google" id="ProtNLM"/>
    </source>
</evidence>
<dbReference type="EMBL" id="JAAGME010000252">
    <property type="protein sequence ID" value="NEB66683.1"/>
    <property type="molecule type" value="Genomic_DNA"/>
</dbReference>